<proteinExistence type="predicted"/>
<dbReference type="SUPFAM" id="SSF55729">
    <property type="entry name" value="Acyl-CoA N-acyltransferases (Nat)"/>
    <property type="match status" value="1"/>
</dbReference>
<accession>A0A4S4G015</accession>
<reference evidence="2 3" key="1">
    <citation type="submission" date="2019-04" db="EMBL/GenBank/DDBJ databases">
        <title>Microbes associate with the intestines of laboratory mice.</title>
        <authorList>
            <person name="Navarre W."/>
            <person name="Wong E."/>
            <person name="Huang K.C."/>
            <person name="Tropini C."/>
            <person name="Ng K."/>
            <person name="Yu B."/>
        </authorList>
    </citation>
    <scope>NUCLEOTIDE SEQUENCE [LARGE SCALE GENOMIC DNA]</scope>
    <source>
        <strain evidence="2 3">NM80_B27</strain>
    </source>
</reference>
<feature type="domain" description="N-acetyltransferase" evidence="1">
    <location>
        <begin position="4"/>
        <end position="163"/>
    </location>
</feature>
<dbReference type="PROSITE" id="PS51186">
    <property type="entry name" value="GNAT"/>
    <property type="match status" value="1"/>
</dbReference>
<evidence type="ECO:0000313" key="3">
    <source>
        <dbReference type="Proteomes" id="UP000308978"/>
    </source>
</evidence>
<evidence type="ECO:0000259" key="1">
    <source>
        <dbReference type="PROSITE" id="PS51186"/>
    </source>
</evidence>
<name>A0A4S4G015_9ACTN</name>
<dbReference type="EMBL" id="SSTJ01000016">
    <property type="protein sequence ID" value="THG36483.1"/>
    <property type="molecule type" value="Genomic_DNA"/>
</dbReference>
<dbReference type="PANTHER" id="PTHR43138">
    <property type="entry name" value="ACETYLTRANSFERASE, GNAT FAMILY"/>
    <property type="match status" value="1"/>
</dbReference>
<dbReference type="Gene3D" id="3.40.630.30">
    <property type="match status" value="1"/>
</dbReference>
<organism evidence="2 3">
    <name type="scientific">Adlercreutzia caecimuris</name>
    <dbReference type="NCBI Taxonomy" id="671266"/>
    <lineage>
        <taxon>Bacteria</taxon>
        <taxon>Bacillati</taxon>
        <taxon>Actinomycetota</taxon>
        <taxon>Coriobacteriia</taxon>
        <taxon>Eggerthellales</taxon>
        <taxon>Eggerthellaceae</taxon>
        <taxon>Adlercreutzia</taxon>
    </lineage>
</organism>
<sequence>MAMRVTRPYREEDVPAMVEIWNAVVEVGRAFPQVDPLTVEEARVFFAEQSHTAVATVAGRVAGLYILHPNNVGRCGHVSNASYAVSSEVRGHGLGRLLVEDSLRQAARLGFRGLQFNAVVASNEGAIALYEDLGFQRIGRIPGGFLNKDGAYEDTFIYYHETA</sequence>
<keyword evidence="2" id="KW-0808">Transferase</keyword>
<evidence type="ECO:0000313" key="2">
    <source>
        <dbReference type="EMBL" id="THG36483.1"/>
    </source>
</evidence>
<dbReference type="CDD" id="cd04301">
    <property type="entry name" value="NAT_SF"/>
    <property type="match status" value="1"/>
</dbReference>
<comment type="caution">
    <text evidence="2">The sequence shown here is derived from an EMBL/GenBank/DDBJ whole genome shotgun (WGS) entry which is preliminary data.</text>
</comment>
<dbReference type="Proteomes" id="UP000308978">
    <property type="component" value="Unassembled WGS sequence"/>
</dbReference>
<dbReference type="GO" id="GO:0016747">
    <property type="term" value="F:acyltransferase activity, transferring groups other than amino-acyl groups"/>
    <property type="evidence" value="ECO:0007669"/>
    <property type="project" value="InterPro"/>
</dbReference>
<dbReference type="Pfam" id="PF00583">
    <property type="entry name" value="Acetyltransf_1"/>
    <property type="match status" value="1"/>
</dbReference>
<dbReference type="InterPro" id="IPR000182">
    <property type="entry name" value="GNAT_dom"/>
</dbReference>
<dbReference type="PANTHER" id="PTHR43138:SF1">
    <property type="entry name" value="N-ACETYLTRANSFERASE ACA1"/>
    <property type="match status" value="1"/>
</dbReference>
<gene>
    <name evidence="2" type="ORF">E5986_09980</name>
</gene>
<dbReference type="InterPro" id="IPR052742">
    <property type="entry name" value="Mito_N-acetyltransferase"/>
</dbReference>
<dbReference type="AlphaFoldDB" id="A0A4S4G015"/>
<dbReference type="InterPro" id="IPR016181">
    <property type="entry name" value="Acyl_CoA_acyltransferase"/>
</dbReference>
<protein>
    <submittedName>
        <fullName evidence="2">GNAT family N-acetyltransferase</fullName>
    </submittedName>
</protein>